<comment type="caution">
    <text evidence="1">The sequence shown here is derived from an EMBL/GenBank/DDBJ whole genome shotgun (WGS) entry which is preliminary data.</text>
</comment>
<accession>A0A6B3C4J5</accession>
<reference evidence="1" key="1">
    <citation type="submission" date="2020-01" db="EMBL/GenBank/DDBJ databases">
        <title>Insect and environment-associated Actinomycetes.</title>
        <authorList>
            <person name="Currrie C."/>
            <person name="Chevrette M."/>
            <person name="Carlson C."/>
            <person name="Stubbendieck R."/>
            <person name="Wendt-Pienkowski E."/>
        </authorList>
    </citation>
    <scope>NUCLEOTIDE SEQUENCE</scope>
    <source>
        <strain evidence="1">SID12501</strain>
    </source>
</reference>
<sequence length="99" mass="10580">MEPTVDRPAPQVTVADIRTLLGSSAELPVLYIHYGPGDDGGTEAELDVWAAGLVYQPDIVLTRATALDLLGEEPTSETIAAFLPKVQKSVDQMISVRGM</sequence>
<dbReference type="EMBL" id="JAAGLU010000047">
    <property type="protein sequence ID" value="NEC91751.1"/>
    <property type="molecule type" value="Genomic_DNA"/>
</dbReference>
<evidence type="ECO:0000313" key="1">
    <source>
        <dbReference type="EMBL" id="NEC91751.1"/>
    </source>
</evidence>
<name>A0A6B3C4J5_9ACTN</name>
<proteinExistence type="predicted"/>
<gene>
    <name evidence="1" type="ORF">G3I71_39540</name>
</gene>
<protein>
    <submittedName>
        <fullName evidence="1">Uncharacterized protein</fullName>
    </submittedName>
</protein>
<dbReference type="AlphaFoldDB" id="A0A6B3C4J5"/>
<dbReference type="RefSeq" id="WP_164322770.1">
    <property type="nucleotide sequence ID" value="NZ_JAAGLU010000047.1"/>
</dbReference>
<organism evidence="1">
    <name type="scientific">Streptomyces sp. SID12501</name>
    <dbReference type="NCBI Taxonomy" id="2706042"/>
    <lineage>
        <taxon>Bacteria</taxon>
        <taxon>Bacillati</taxon>
        <taxon>Actinomycetota</taxon>
        <taxon>Actinomycetes</taxon>
        <taxon>Kitasatosporales</taxon>
        <taxon>Streptomycetaceae</taxon>
        <taxon>Streptomyces</taxon>
    </lineage>
</organism>